<dbReference type="EMBL" id="KQ242399">
    <property type="protein sequence ID" value="KNC78905.1"/>
    <property type="molecule type" value="Genomic_DNA"/>
</dbReference>
<dbReference type="AlphaFoldDB" id="A0A0L0FQ19"/>
<dbReference type="InterPro" id="IPR013899">
    <property type="entry name" value="DUF1771"/>
</dbReference>
<evidence type="ECO:0000313" key="4">
    <source>
        <dbReference type="Proteomes" id="UP000054560"/>
    </source>
</evidence>
<dbReference type="SMART" id="SM00463">
    <property type="entry name" value="SMR"/>
    <property type="match status" value="1"/>
</dbReference>
<dbReference type="SMART" id="SM01162">
    <property type="entry name" value="DUF1771"/>
    <property type="match status" value="1"/>
</dbReference>
<feature type="region of interest" description="Disordered" evidence="1">
    <location>
        <begin position="69"/>
        <end position="105"/>
    </location>
</feature>
<feature type="region of interest" description="Disordered" evidence="1">
    <location>
        <begin position="1"/>
        <end position="47"/>
    </location>
</feature>
<gene>
    <name evidence="3" type="ORF">SARC_08681</name>
</gene>
<dbReference type="Gene3D" id="3.30.1370.110">
    <property type="match status" value="1"/>
</dbReference>
<dbReference type="RefSeq" id="XP_014152807.1">
    <property type="nucleotide sequence ID" value="XM_014297332.1"/>
</dbReference>
<protein>
    <recommendedName>
        <fullName evidence="2">Smr domain-containing protein</fullName>
    </recommendedName>
</protein>
<keyword evidence="4" id="KW-1185">Reference proteome</keyword>
<feature type="compositionally biased region" description="Basic and acidic residues" evidence="1">
    <location>
        <begin position="27"/>
        <end position="47"/>
    </location>
</feature>
<name>A0A0L0FQ19_9EUKA</name>
<sequence>MGNCCGSQAAASKPDAPDHAPTTVDTLKTKDDTYEHRKAKEEEHSQDIEAEYKQLMAAVDEHAKKRGEYFDKSKAAHDKGDDAAAKELSNKGKEQGKLMEEAKRKASRAMFKKVNADHPEGTCDLHGQQVEPAMNLLESFIADMKAKGLKEVTIITGAGNHSDFHGPKIKPKVHEFLKKKGMPFEEVNNGSVKATI</sequence>
<evidence type="ECO:0000259" key="2">
    <source>
        <dbReference type="PROSITE" id="PS50828"/>
    </source>
</evidence>
<dbReference type="InterPro" id="IPR002625">
    <property type="entry name" value="Smr_dom"/>
</dbReference>
<dbReference type="PANTHER" id="PTHR47417:SF1">
    <property type="entry name" value="SMR DOMAIN-CONTAINING PROTEIN YPL199C"/>
    <property type="match status" value="1"/>
</dbReference>
<accession>A0A0L0FQ19</accession>
<dbReference type="SUPFAM" id="SSF160443">
    <property type="entry name" value="SMR domain-like"/>
    <property type="match status" value="1"/>
</dbReference>
<dbReference type="PANTHER" id="PTHR47417">
    <property type="entry name" value="SMR DOMAIN-CONTAINING PROTEIN YPL199C"/>
    <property type="match status" value="1"/>
</dbReference>
<dbReference type="PROSITE" id="PS50828">
    <property type="entry name" value="SMR"/>
    <property type="match status" value="1"/>
</dbReference>
<dbReference type="Pfam" id="PF01713">
    <property type="entry name" value="Smr"/>
    <property type="match status" value="1"/>
</dbReference>
<dbReference type="InterPro" id="IPR036063">
    <property type="entry name" value="Smr_dom_sf"/>
</dbReference>
<dbReference type="eggNOG" id="KOG2401">
    <property type="taxonomic scope" value="Eukaryota"/>
</dbReference>
<proteinExistence type="predicted"/>
<evidence type="ECO:0000313" key="3">
    <source>
        <dbReference type="EMBL" id="KNC78905.1"/>
    </source>
</evidence>
<dbReference type="Pfam" id="PF08590">
    <property type="entry name" value="DUF1771"/>
    <property type="match status" value="1"/>
</dbReference>
<evidence type="ECO:0000256" key="1">
    <source>
        <dbReference type="SAM" id="MobiDB-lite"/>
    </source>
</evidence>
<dbReference type="GeneID" id="25909185"/>
<dbReference type="InterPro" id="IPR053020">
    <property type="entry name" value="Smr_domain_protein"/>
</dbReference>
<reference evidence="3 4" key="1">
    <citation type="submission" date="2011-02" db="EMBL/GenBank/DDBJ databases">
        <title>The Genome Sequence of Sphaeroforma arctica JP610.</title>
        <authorList>
            <consortium name="The Broad Institute Genome Sequencing Platform"/>
            <person name="Russ C."/>
            <person name="Cuomo C."/>
            <person name="Young S.K."/>
            <person name="Zeng Q."/>
            <person name="Gargeya S."/>
            <person name="Alvarado L."/>
            <person name="Berlin A."/>
            <person name="Chapman S.B."/>
            <person name="Chen Z."/>
            <person name="Freedman E."/>
            <person name="Gellesch M."/>
            <person name="Goldberg J."/>
            <person name="Griggs A."/>
            <person name="Gujja S."/>
            <person name="Heilman E."/>
            <person name="Heiman D."/>
            <person name="Howarth C."/>
            <person name="Mehta T."/>
            <person name="Neiman D."/>
            <person name="Pearson M."/>
            <person name="Roberts A."/>
            <person name="Saif S."/>
            <person name="Shea T."/>
            <person name="Shenoy N."/>
            <person name="Sisk P."/>
            <person name="Stolte C."/>
            <person name="Sykes S."/>
            <person name="White J."/>
            <person name="Yandava C."/>
            <person name="Burger G."/>
            <person name="Gray M.W."/>
            <person name="Holland P.W.H."/>
            <person name="King N."/>
            <person name="Lang F.B.F."/>
            <person name="Roger A.J."/>
            <person name="Ruiz-Trillo I."/>
            <person name="Haas B."/>
            <person name="Nusbaum C."/>
            <person name="Birren B."/>
        </authorList>
    </citation>
    <scope>NUCLEOTIDE SEQUENCE [LARGE SCALE GENOMIC DNA]</scope>
    <source>
        <strain evidence="3 4">JP610</strain>
    </source>
</reference>
<dbReference type="OrthoDB" id="3231855at2759"/>
<feature type="compositionally biased region" description="Polar residues" evidence="1">
    <location>
        <begin position="1"/>
        <end position="10"/>
    </location>
</feature>
<feature type="domain" description="Smr" evidence="2">
    <location>
        <begin position="123"/>
        <end position="196"/>
    </location>
</feature>
<dbReference type="STRING" id="667725.A0A0L0FQ19"/>
<dbReference type="Proteomes" id="UP000054560">
    <property type="component" value="Unassembled WGS sequence"/>
</dbReference>
<organism evidence="3 4">
    <name type="scientific">Sphaeroforma arctica JP610</name>
    <dbReference type="NCBI Taxonomy" id="667725"/>
    <lineage>
        <taxon>Eukaryota</taxon>
        <taxon>Ichthyosporea</taxon>
        <taxon>Ichthyophonida</taxon>
        <taxon>Sphaeroforma</taxon>
    </lineage>
</organism>
<feature type="compositionally biased region" description="Basic and acidic residues" evidence="1">
    <location>
        <begin position="69"/>
        <end position="104"/>
    </location>
</feature>